<dbReference type="HOGENOM" id="CLU_1361194_0_0_1"/>
<accession>U7PQF7</accession>
<keyword evidence="1" id="KW-0732">Signal</keyword>
<protein>
    <recommendedName>
        <fullName evidence="4">Ig-like domain-containing protein</fullName>
    </recommendedName>
</protein>
<evidence type="ECO:0000313" key="3">
    <source>
        <dbReference type="Proteomes" id="UP000018087"/>
    </source>
</evidence>
<feature type="chain" id="PRO_5004687119" description="Ig-like domain-containing protein" evidence="1">
    <location>
        <begin position="20"/>
        <end position="202"/>
    </location>
</feature>
<dbReference type="AlphaFoldDB" id="U7PQF7"/>
<reference evidence="3" key="1">
    <citation type="journal article" date="2014" name="Genome Announc.">
        <title>Genome sequence of the pathogenic fungus Sporothrix schenckii (ATCC 58251).</title>
        <authorList>
            <person name="Cuomo C.A."/>
            <person name="Rodriguez-Del Valle N."/>
            <person name="Perez-Sanchez L."/>
            <person name="Abouelleil A."/>
            <person name="Goldberg J."/>
            <person name="Young S."/>
            <person name="Zeng Q."/>
            <person name="Birren B.W."/>
        </authorList>
    </citation>
    <scope>NUCLEOTIDE SEQUENCE [LARGE SCALE GENOMIC DNA]</scope>
    <source>
        <strain evidence="3">ATCC 58251 / de Perez 2211183</strain>
    </source>
</reference>
<dbReference type="Proteomes" id="UP000018087">
    <property type="component" value="Unassembled WGS sequence"/>
</dbReference>
<proteinExistence type="predicted"/>
<evidence type="ECO:0008006" key="4">
    <source>
        <dbReference type="Google" id="ProtNLM"/>
    </source>
</evidence>
<evidence type="ECO:0000256" key="1">
    <source>
        <dbReference type="SAM" id="SignalP"/>
    </source>
</evidence>
<gene>
    <name evidence="2" type="ORF">HMPREF1624_06276</name>
</gene>
<feature type="signal peptide" evidence="1">
    <location>
        <begin position="1"/>
        <end position="19"/>
    </location>
</feature>
<dbReference type="EMBL" id="KI440848">
    <property type="protein sequence ID" value="ERS96949.1"/>
    <property type="molecule type" value="Genomic_DNA"/>
</dbReference>
<sequence>MRFPSILVLGSLLWAGAVAASQCKPSHTPSSSSISPSSVSSSSAAASSSSPPHLPPCYTNLLGSRYKPTDVASSQNIAESYPVACPIGGGNTCVRFLDTDGQAGSFSFSATVPTVPGSYYAYYAFVRIAAADSSNPLVCTVTNSASTTSQALQTGDHPVLLDFLAGPGSSSTVTCSGSVQTTLDLTASALSIISTDPSKGCA</sequence>
<name>U7PQF7_SPOS1</name>
<keyword evidence="3" id="KW-1185">Reference proteome</keyword>
<organism evidence="2 3">
    <name type="scientific">Sporothrix schenckii (strain ATCC 58251 / de Perez 2211183)</name>
    <name type="common">Rose-picker's disease fungus</name>
    <dbReference type="NCBI Taxonomy" id="1391915"/>
    <lineage>
        <taxon>Eukaryota</taxon>
        <taxon>Fungi</taxon>
        <taxon>Dikarya</taxon>
        <taxon>Ascomycota</taxon>
        <taxon>Pezizomycotina</taxon>
        <taxon>Sordariomycetes</taxon>
        <taxon>Sordariomycetidae</taxon>
        <taxon>Ophiostomatales</taxon>
        <taxon>Ophiostomataceae</taxon>
        <taxon>Sporothrix</taxon>
    </lineage>
</organism>
<dbReference type="OrthoDB" id="10360164at2759"/>
<evidence type="ECO:0000313" key="2">
    <source>
        <dbReference type="EMBL" id="ERS96949.1"/>
    </source>
</evidence>